<feature type="transmembrane region" description="Helical" evidence="2">
    <location>
        <begin position="12"/>
        <end position="38"/>
    </location>
</feature>
<keyword evidence="2" id="KW-0812">Transmembrane</keyword>
<accession>A0A9X7W1Y4</accession>
<dbReference type="AlphaFoldDB" id="A0A9X7W1Y4"/>
<evidence type="ECO:0000313" key="3">
    <source>
        <dbReference type="EMBL" id="QSO49134.1"/>
    </source>
</evidence>
<dbReference type="Proteomes" id="UP000663505">
    <property type="component" value="Chromosome"/>
</dbReference>
<dbReference type="Gene3D" id="1.20.1250.20">
    <property type="entry name" value="MFS general substrate transporter like domains"/>
    <property type="match status" value="2"/>
</dbReference>
<feature type="transmembrane region" description="Helical" evidence="2">
    <location>
        <begin position="377"/>
        <end position="396"/>
    </location>
</feature>
<protein>
    <submittedName>
        <fullName evidence="3">MFS transporter</fullName>
    </submittedName>
</protein>
<feature type="transmembrane region" description="Helical" evidence="2">
    <location>
        <begin position="172"/>
        <end position="191"/>
    </location>
</feature>
<dbReference type="RefSeq" id="WP_206658448.1">
    <property type="nucleotide sequence ID" value="NZ_CP071182.1"/>
</dbReference>
<dbReference type="EMBL" id="CP071182">
    <property type="protein sequence ID" value="QSO49134.1"/>
    <property type="molecule type" value="Genomic_DNA"/>
</dbReference>
<feature type="transmembrane region" description="Helical" evidence="2">
    <location>
        <begin position="226"/>
        <end position="245"/>
    </location>
</feature>
<dbReference type="PANTHER" id="PTHR23526:SF2">
    <property type="entry name" value="MAJOR FACILITATOR SUPERFAMILY (MFS) PROFILE DOMAIN-CONTAINING PROTEIN"/>
    <property type="match status" value="1"/>
</dbReference>
<feature type="region of interest" description="Disordered" evidence="1">
    <location>
        <begin position="407"/>
        <end position="443"/>
    </location>
</feature>
<sequence length="443" mass="49361">MAQKRAPLSRQAWWLLFISGLFALSVSLSNTFVNVYLWKVDRNFASIGRYNVAVYLLQPLMFFAAAWLAKRKTSVFTFRIGILLHAAFYAVTLWGGNRLAGHPMLLGMLMGTAAGFYWCSFNELSLRFTSSESRDRFYGMNGVVGSVAGMVAPPTAGTLISLEDKLGNLTGYHLVFGLSLALFVLGSFVSTRLSQSELGERFNFQIMLGGLRDKDWRRVLFGSTIYGLREGVFLFLIGLLMYIATGSEMELGEFFLLQSALSFASFFIVSRMVHVHNRKKILGVGAVLLAGCAFLFLLPLRTLTLLWYGGLVAICLPWFLVPLQGTIFDIIGRLDNETKDNARLEHIVMRETFSNTGRVIGVSAFLVWIGLDRSGKSIPYLAFCIGLVQLGTWWVIHRVKMTQKQTRESSYTEGPVRDGDGEVRSDDAAERGVGLVGARRKAR</sequence>
<evidence type="ECO:0000256" key="1">
    <source>
        <dbReference type="SAM" id="MobiDB-lite"/>
    </source>
</evidence>
<dbReference type="PANTHER" id="PTHR23526">
    <property type="entry name" value="INTEGRAL MEMBRANE TRANSPORT PROTEIN-RELATED"/>
    <property type="match status" value="1"/>
</dbReference>
<dbReference type="InterPro" id="IPR036259">
    <property type="entry name" value="MFS_trans_sf"/>
</dbReference>
<feature type="transmembrane region" description="Helical" evidence="2">
    <location>
        <begin position="281"/>
        <end position="300"/>
    </location>
</feature>
<name>A0A9X7W1Y4_9BACL</name>
<feature type="transmembrane region" description="Helical" evidence="2">
    <location>
        <begin position="140"/>
        <end position="160"/>
    </location>
</feature>
<feature type="transmembrane region" description="Helical" evidence="2">
    <location>
        <begin position="100"/>
        <end position="119"/>
    </location>
</feature>
<proteinExistence type="predicted"/>
<dbReference type="KEGG" id="afx:JZ786_09520"/>
<feature type="compositionally biased region" description="Basic and acidic residues" evidence="1">
    <location>
        <begin position="415"/>
        <end position="430"/>
    </location>
</feature>
<keyword evidence="2" id="KW-0472">Membrane</keyword>
<keyword evidence="4" id="KW-1185">Reference proteome</keyword>
<evidence type="ECO:0000313" key="4">
    <source>
        <dbReference type="Proteomes" id="UP000663505"/>
    </source>
</evidence>
<reference evidence="3 4" key="1">
    <citation type="submission" date="2021-02" db="EMBL/GenBank/DDBJ databases">
        <title>Alicyclobacillus curvatus sp. nov. and Alicyclobacillus mengziensis sp. nov., two acidophilic bacteria isolated from acid mine drainage.</title>
        <authorList>
            <person name="Huang Y."/>
        </authorList>
    </citation>
    <scope>NUCLEOTIDE SEQUENCE [LARGE SCALE GENOMIC DNA]</scope>
    <source>
        <strain evidence="3 4">S30H14</strain>
    </source>
</reference>
<evidence type="ECO:0000256" key="2">
    <source>
        <dbReference type="SAM" id="Phobius"/>
    </source>
</evidence>
<feature type="transmembrane region" description="Helical" evidence="2">
    <location>
        <begin position="76"/>
        <end position="94"/>
    </location>
</feature>
<keyword evidence="2" id="KW-1133">Transmembrane helix</keyword>
<feature type="transmembrane region" description="Helical" evidence="2">
    <location>
        <begin position="306"/>
        <end position="331"/>
    </location>
</feature>
<dbReference type="InterPro" id="IPR052528">
    <property type="entry name" value="Sugar_transport-like"/>
</dbReference>
<feature type="transmembrane region" description="Helical" evidence="2">
    <location>
        <begin position="50"/>
        <end position="69"/>
    </location>
</feature>
<dbReference type="SUPFAM" id="SSF103473">
    <property type="entry name" value="MFS general substrate transporter"/>
    <property type="match status" value="1"/>
</dbReference>
<organism evidence="3 4">
    <name type="scientific">Alicyclobacillus mengziensis</name>
    <dbReference type="NCBI Taxonomy" id="2931921"/>
    <lineage>
        <taxon>Bacteria</taxon>
        <taxon>Bacillati</taxon>
        <taxon>Bacillota</taxon>
        <taxon>Bacilli</taxon>
        <taxon>Bacillales</taxon>
        <taxon>Alicyclobacillaceae</taxon>
        <taxon>Alicyclobacillus</taxon>
    </lineage>
</organism>
<gene>
    <name evidence="3" type="ORF">JZ786_09520</name>
</gene>